<accession>A0A8S0PQB6</accession>
<sequence>MAVGSVGDGVVVMVLSSHPPPSLLSITYSLLSITFRRHFTDKKTVAITLCNAAATHGCDERGCRDKIFGGDSAVDNTRLLRV</sequence>
<reference evidence="1 2" key="1">
    <citation type="submission" date="2019-12" db="EMBL/GenBank/DDBJ databases">
        <authorList>
            <person name="Alioto T."/>
            <person name="Alioto T."/>
            <person name="Gomez Garrido J."/>
        </authorList>
    </citation>
    <scope>NUCLEOTIDE SEQUENCE [LARGE SCALE GENOMIC DNA]</scope>
</reference>
<dbReference type="Gramene" id="OE9A107519T1">
    <property type="protein sequence ID" value="OE9A107519C1"/>
    <property type="gene ID" value="OE9A107519"/>
</dbReference>
<comment type="caution">
    <text evidence="1">The sequence shown here is derived from an EMBL/GenBank/DDBJ whole genome shotgun (WGS) entry which is preliminary data.</text>
</comment>
<name>A0A8S0PQB6_OLEEU</name>
<proteinExistence type="predicted"/>
<dbReference type="Proteomes" id="UP000594638">
    <property type="component" value="Unassembled WGS sequence"/>
</dbReference>
<organism evidence="1 2">
    <name type="scientific">Olea europaea subsp. europaea</name>
    <dbReference type="NCBI Taxonomy" id="158383"/>
    <lineage>
        <taxon>Eukaryota</taxon>
        <taxon>Viridiplantae</taxon>
        <taxon>Streptophyta</taxon>
        <taxon>Embryophyta</taxon>
        <taxon>Tracheophyta</taxon>
        <taxon>Spermatophyta</taxon>
        <taxon>Magnoliopsida</taxon>
        <taxon>eudicotyledons</taxon>
        <taxon>Gunneridae</taxon>
        <taxon>Pentapetalae</taxon>
        <taxon>asterids</taxon>
        <taxon>lamiids</taxon>
        <taxon>Lamiales</taxon>
        <taxon>Oleaceae</taxon>
        <taxon>Oleeae</taxon>
        <taxon>Olea</taxon>
    </lineage>
</organism>
<keyword evidence="2" id="KW-1185">Reference proteome</keyword>
<protein>
    <submittedName>
        <fullName evidence="1">Uncharacterized protein</fullName>
    </submittedName>
</protein>
<dbReference type="EMBL" id="CACTIH010000112">
    <property type="protein sequence ID" value="CAA2954352.1"/>
    <property type="molecule type" value="Genomic_DNA"/>
</dbReference>
<gene>
    <name evidence="1" type="ORF">OLEA9_A107519</name>
</gene>
<evidence type="ECO:0000313" key="1">
    <source>
        <dbReference type="EMBL" id="CAA2954352.1"/>
    </source>
</evidence>
<dbReference type="AlphaFoldDB" id="A0A8S0PQB6"/>
<evidence type="ECO:0000313" key="2">
    <source>
        <dbReference type="Proteomes" id="UP000594638"/>
    </source>
</evidence>